<keyword evidence="3" id="KW-0472">Membrane</keyword>
<dbReference type="AlphaFoldDB" id="A0A5B6TK95"/>
<keyword evidence="1" id="KW-0597">Phosphoprotein</keyword>
<keyword evidence="2" id="KW-0175">Coiled coil</keyword>
<feature type="transmembrane region" description="Helical" evidence="3">
    <location>
        <begin position="756"/>
        <end position="779"/>
    </location>
</feature>
<reference evidence="6 7" key="1">
    <citation type="submission" date="2019-07" db="EMBL/GenBank/DDBJ databases">
        <title>Rufibacter sp. nov., isolated from lake sediment.</title>
        <authorList>
            <person name="Qu J.-H."/>
        </authorList>
    </citation>
    <scope>NUCLEOTIDE SEQUENCE [LARGE SCALE GENOMIC DNA]</scope>
    <source>
        <strain evidence="6 7">NBS58-1</strain>
    </source>
</reference>
<keyword evidence="4" id="KW-0732">Signal</keyword>
<evidence type="ECO:0000313" key="6">
    <source>
        <dbReference type="EMBL" id="KAA3439795.1"/>
    </source>
</evidence>
<proteinExistence type="predicted"/>
<evidence type="ECO:0000256" key="2">
    <source>
        <dbReference type="SAM" id="Coils"/>
    </source>
</evidence>
<dbReference type="Pfam" id="PF07495">
    <property type="entry name" value="Y_Y_Y"/>
    <property type="match status" value="1"/>
</dbReference>
<comment type="caution">
    <text evidence="6">The sequence shown here is derived from an EMBL/GenBank/DDBJ whole genome shotgun (WGS) entry which is preliminary data.</text>
</comment>
<dbReference type="PANTHER" id="PTHR43547:SF2">
    <property type="entry name" value="HYBRID SIGNAL TRANSDUCTION HISTIDINE KINASE C"/>
    <property type="match status" value="1"/>
</dbReference>
<keyword evidence="7" id="KW-1185">Reference proteome</keyword>
<dbReference type="GO" id="GO:0000155">
    <property type="term" value="F:phosphorelay sensor kinase activity"/>
    <property type="evidence" value="ECO:0007669"/>
    <property type="project" value="TreeGrafter"/>
</dbReference>
<dbReference type="InterPro" id="IPR013783">
    <property type="entry name" value="Ig-like_fold"/>
</dbReference>
<dbReference type="SUPFAM" id="SSF46894">
    <property type="entry name" value="C-terminal effector domain of the bipartite response regulators"/>
    <property type="match status" value="1"/>
</dbReference>
<evidence type="ECO:0000259" key="5">
    <source>
        <dbReference type="SMART" id="SM00421"/>
    </source>
</evidence>
<dbReference type="OrthoDB" id="9806995at2"/>
<dbReference type="Gene3D" id="2.60.40.10">
    <property type="entry name" value="Immunoglobulins"/>
    <property type="match status" value="1"/>
</dbReference>
<feature type="domain" description="HTH luxR-type" evidence="5">
    <location>
        <begin position="906"/>
        <end position="963"/>
    </location>
</feature>
<dbReference type="InterPro" id="IPR000792">
    <property type="entry name" value="Tscrpt_reg_LuxR_C"/>
</dbReference>
<keyword evidence="3" id="KW-0812">Transmembrane</keyword>
<dbReference type="SUPFAM" id="SSF110296">
    <property type="entry name" value="Oligoxyloglucan reducing end-specific cellobiohydrolase"/>
    <property type="match status" value="1"/>
</dbReference>
<evidence type="ECO:0000256" key="3">
    <source>
        <dbReference type="SAM" id="Phobius"/>
    </source>
</evidence>
<dbReference type="SMART" id="SM00421">
    <property type="entry name" value="HTH_LUXR"/>
    <property type="match status" value="1"/>
</dbReference>
<dbReference type="GO" id="GO:0006355">
    <property type="term" value="P:regulation of DNA-templated transcription"/>
    <property type="evidence" value="ECO:0007669"/>
    <property type="project" value="InterPro"/>
</dbReference>
<dbReference type="Gene3D" id="2.130.10.10">
    <property type="entry name" value="YVTN repeat-like/Quinoprotein amine dehydrogenase"/>
    <property type="match status" value="2"/>
</dbReference>
<sequence length="966" mass="109993">MREKCKICLVLGWVMLFCTAVASAQMSERASFPFVQNYSKLLYQAGNQNWSIAEGKNRVMYFGNSDGLMAYDGQYWQLYRMPEKIIVRAVAADQEKDRIYAGGFGEFGYWSHNDQGKFTYHSLTKLVPRGSALKDEIWKIYVEKDRVLFQSFSAIYIYEKGKMEVVKGPSTLLFLLKAHDRYFVQVITKGLYELKGNRLEFIKGSENLGEAGVLSVLPFQKDSFLVGSAKSGLFLYNGSSISPWGSQAANTFLKTNQLNNGAVLQHGQFAYGTILNGIIILDRQGNITHRINKASGLQNNTVLSLFTDKEQNLWTGLDNGVDRIEVNSPLYFYFDKTGTFGTVYSSIVHDGKIYLGTNQGIFYSNWAANNAQSFQSLDFKIIEGSQGQVWELILVDGQLLCGHNEGTFRVQGNTIQKLSDFKGGWTIKRLASHPHLLVQGTYTGLVIYKKDPTGNWVFSHQVTGFGEPSRYVEQDNSGHFWVSHAYKGLYRLALSSDLRTVKSSKYYEKGNGLPKNNQINVFRLGSRVVFSSNVGFQVYDEISDRFSGYSELNKMLGPFAGSNRIIKAAGNKYWFINHGKVALVNLASPGALEISSSPFSMLSGRMVQQNENISRISNSIYLISIDDGFVVYNTEVSPQRNKTLPPVLVRRAQYAADGSVLLTERGSQDLSIPFSRNNISVAFSLPYYSQARPQFKYFLEGFSERWSDWGSATQKEFINLEQGDYRLLVKARIDNEAESPVTEFAFTVAPPWYATYWAGIVYLILGGILLLLCRHLYLLKLQKDKERIRLKLEKEKEEFLRQEAINNEQKLIKLRNEQLQSELAAKSRELANSALNIVSKNELLLNIKEEILQLKDQGGKKLGDDQLKKIQKVIKDGMTEDYDWNLFESSFNEAHENYFKKLKCRHLDLTPNDLKLCAYLRMNMNSKEIASLLNITLRGVEIRRYRLRRKLNLDHERNLVEFLMDV</sequence>
<protein>
    <submittedName>
        <fullName evidence="6">Transcriptional regulator</fullName>
    </submittedName>
</protein>
<dbReference type="PANTHER" id="PTHR43547">
    <property type="entry name" value="TWO-COMPONENT HISTIDINE KINASE"/>
    <property type="match status" value="1"/>
</dbReference>
<dbReference type="GO" id="GO:0003677">
    <property type="term" value="F:DNA binding"/>
    <property type="evidence" value="ECO:0007669"/>
    <property type="project" value="InterPro"/>
</dbReference>
<evidence type="ECO:0000313" key="7">
    <source>
        <dbReference type="Proteomes" id="UP000324133"/>
    </source>
</evidence>
<organism evidence="6 7">
    <name type="scientific">Rufibacter hautae</name>
    <dbReference type="NCBI Taxonomy" id="2595005"/>
    <lineage>
        <taxon>Bacteria</taxon>
        <taxon>Pseudomonadati</taxon>
        <taxon>Bacteroidota</taxon>
        <taxon>Cytophagia</taxon>
        <taxon>Cytophagales</taxon>
        <taxon>Hymenobacteraceae</taxon>
        <taxon>Rufibacter</taxon>
    </lineage>
</organism>
<dbReference type="EMBL" id="VKKY01000001">
    <property type="protein sequence ID" value="KAA3439795.1"/>
    <property type="molecule type" value="Genomic_DNA"/>
</dbReference>
<gene>
    <name evidence="6" type="ORF">FOA19_03715</name>
</gene>
<feature type="signal peptide" evidence="4">
    <location>
        <begin position="1"/>
        <end position="24"/>
    </location>
</feature>
<dbReference type="InterPro" id="IPR016032">
    <property type="entry name" value="Sig_transdc_resp-reg_C-effctor"/>
</dbReference>
<dbReference type="InterPro" id="IPR015943">
    <property type="entry name" value="WD40/YVTN_repeat-like_dom_sf"/>
</dbReference>
<accession>A0A5B6TK95</accession>
<dbReference type="InterPro" id="IPR036388">
    <property type="entry name" value="WH-like_DNA-bd_sf"/>
</dbReference>
<dbReference type="InterPro" id="IPR011123">
    <property type="entry name" value="Y_Y_Y"/>
</dbReference>
<evidence type="ECO:0000256" key="1">
    <source>
        <dbReference type="ARBA" id="ARBA00022553"/>
    </source>
</evidence>
<dbReference type="Proteomes" id="UP000324133">
    <property type="component" value="Unassembled WGS sequence"/>
</dbReference>
<name>A0A5B6TK95_9BACT</name>
<feature type="chain" id="PRO_5023144954" evidence="4">
    <location>
        <begin position="25"/>
        <end position="966"/>
    </location>
</feature>
<feature type="coiled-coil region" evidence="2">
    <location>
        <begin position="778"/>
        <end position="857"/>
    </location>
</feature>
<evidence type="ECO:0000256" key="4">
    <source>
        <dbReference type="SAM" id="SignalP"/>
    </source>
</evidence>
<keyword evidence="3" id="KW-1133">Transmembrane helix</keyword>
<dbReference type="Gene3D" id="1.10.10.10">
    <property type="entry name" value="Winged helix-like DNA-binding domain superfamily/Winged helix DNA-binding domain"/>
    <property type="match status" value="1"/>
</dbReference>